<organism evidence="2 3">
    <name type="scientific">Araneus ventricosus</name>
    <name type="common">Orbweaver spider</name>
    <name type="synonym">Epeira ventricosa</name>
    <dbReference type="NCBI Taxonomy" id="182803"/>
    <lineage>
        <taxon>Eukaryota</taxon>
        <taxon>Metazoa</taxon>
        <taxon>Ecdysozoa</taxon>
        <taxon>Arthropoda</taxon>
        <taxon>Chelicerata</taxon>
        <taxon>Arachnida</taxon>
        <taxon>Araneae</taxon>
        <taxon>Araneomorphae</taxon>
        <taxon>Entelegynae</taxon>
        <taxon>Araneoidea</taxon>
        <taxon>Araneidae</taxon>
        <taxon>Araneus</taxon>
    </lineage>
</organism>
<feature type="compositionally biased region" description="Low complexity" evidence="1">
    <location>
        <begin position="394"/>
        <end position="406"/>
    </location>
</feature>
<feature type="region of interest" description="Disordered" evidence="1">
    <location>
        <begin position="286"/>
        <end position="359"/>
    </location>
</feature>
<dbReference type="AlphaFoldDB" id="A0A4Y2AT73"/>
<gene>
    <name evidence="2" type="ORF">AVEN_165407_1</name>
</gene>
<feature type="compositionally biased region" description="Basic and acidic residues" evidence="1">
    <location>
        <begin position="141"/>
        <end position="154"/>
    </location>
</feature>
<reference evidence="2 3" key="1">
    <citation type="journal article" date="2019" name="Sci. Rep.">
        <title>Orb-weaving spider Araneus ventricosus genome elucidates the spidroin gene catalogue.</title>
        <authorList>
            <person name="Kono N."/>
            <person name="Nakamura H."/>
            <person name="Ohtoshi R."/>
            <person name="Moran D.A.P."/>
            <person name="Shinohara A."/>
            <person name="Yoshida Y."/>
            <person name="Fujiwara M."/>
            <person name="Mori M."/>
            <person name="Tomita M."/>
            <person name="Arakawa K."/>
        </authorList>
    </citation>
    <scope>NUCLEOTIDE SEQUENCE [LARGE SCALE GENOMIC DNA]</scope>
</reference>
<feature type="compositionally biased region" description="Basic and acidic residues" evidence="1">
    <location>
        <begin position="43"/>
        <end position="53"/>
    </location>
</feature>
<feature type="compositionally biased region" description="Polar residues" evidence="1">
    <location>
        <begin position="54"/>
        <end position="70"/>
    </location>
</feature>
<keyword evidence="3" id="KW-1185">Reference proteome</keyword>
<feature type="compositionally biased region" description="Low complexity" evidence="1">
    <location>
        <begin position="293"/>
        <end position="307"/>
    </location>
</feature>
<comment type="caution">
    <text evidence="2">The sequence shown here is derived from an EMBL/GenBank/DDBJ whole genome shotgun (WGS) entry which is preliminary data.</text>
</comment>
<feature type="compositionally biased region" description="Low complexity" evidence="1">
    <location>
        <begin position="346"/>
        <end position="358"/>
    </location>
</feature>
<feature type="region of interest" description="Disordered" evidence="1">
    <location>
        <begin position="371"/>
        <end position="512"/>
    </location>
</feature>
<feature type="region of interest" description="Disordered" evidence="1">
    <location>
        <begin position="1"/>
        <end position="256"/>
    </location>
</feature>
<feature type="compositionally biased region" description="Basic and acidic residues" evidence="1">
    <location>
        <begin position="113"/>
        <end position="125"/>
    </location>
</feature>
<feature type="compositionally biased region" description="Basic and acidic residues" evidence="1">
    <location>
        <begin position="85"/>
        <end position="98"/>
    </location>
</feature>
<dbReference type="Proteomes" id="UP000499080">
    <property type="component" value="Unassembled WGS sequence"/>
</dbReference>
<evidence type="ECO:0000313" key="3">
    <source>
        <dbReference type="Proteomes" id="UP000499080"/>
    </source>
</evidence>
<feature type="compositionally biased region" description="Basic and acidic residues" evidence="1">
    <location>
        <begin position="199"/>
        <end position="212"/>
    </location>
</feature>
<evidence type="ECO:0000313" key="2">
    <source>
        <dbReference type="EMBL" id="GBL83211.1"/>
    </source>
</evidence>
<feature type="compositionally biased region" description="Polar residues" evidence="1">
    <location>
        <begin position="468"/>
        <end position="485"/>
    </location>
</feature>
<dbReference type="EMBL" id="BGPR01000031">
    <property type="protein sequence ID" value="GBL83211.1"/>
    <property type="molecule type" value="Genomic_DNA"/>
</dbReference>
<accession>A0A4Y2AT73</accession>
<feature type="compositionally biased region" description="Polar residues" evidence="1">
    <location>
        <begin position="308"/>
        <end position="326"/>
    </location>
</feature>
<evidence type="ECO:0000256" key="1">
    <source>
        <dbReference type="SAM" id="MobiDB-lite"/>
    </source>
</evidence>
<sequence>MDTISFTFQVPPGNEGAKQLNPQNSKIEKPRNEDIPLPTGFERSLREQAEQSEQKPSPSGSRESPRQPLQLSVKHEMPPCPGLIKIERSSPSEYEERQPLQVNEILPSPGLVKTERSSPEYEERQPLQVKNEIPENPGLIKTERSSPSEYEERQPLQVKNEILLSPGLVKTERSSPSAYEERQPLQVKNEIPANPGLIKTERLSPSEYEERQPSQVSLNDELLPYPGSINLKTDDLPPPGHEISPMAPPSDSGEFPEHLMMLSLPMQLSLRGNVPPSVGSMRMKIEFLPPPGYESSSSEYTVSTQSVEQTGHQSPPSFSENKQAGQNPPPLIPIIDRAGQPDFANSESPSGGSCSGCEQVRWSTMPSSVFGLSEVSYPQPSVRSDEVVRPLLPTPCGGTTGQPTSTISSPFRWQEQDRQPTPRPSARTRRPSPYPLPSGGSGRRRQPTPPSFGRVQYPELPDPRTGHNIGSSSPPSPDRGQTTQPTPLPLSYMMWRKGRSSPHHADNDSDTE</sequence>
<feature type="compositionally biased region" description="Basic and acidic residues" evidence="1">
    <location>
        <begin position="503"/>
        <end position="512"/>
    </location>
</feature>
<protein>
    <submittedName>
        <fullName evidence="2">Uncharacterized protein</fullName>
    </submittedName>
</protein>
<name>A0A4Y2AT73_ARAVE</name>
<proteinExistence type="predicted"/>